<sequence>MSGNSEQDKLAAAKERMAETGASIAETAAKLRAAIDAGTVPPKATTQFAAMLEEIAAQMRPESPDNTD</sequence>
<keyword evidence="2" id="KW-1185">Reference proteome</keyword>
<protein>
    <submittedName>
        <fullName evidence="1">Uncharacterized protein</fullName>
    </submittedName>
</protein>
<dbReference type="Proteomes" id="UP000285112">
    <property type="component" value="Unassembled WGS sequence"/>
</dbReference>
<reference evidence="1 2" key="1">
    <citation type="submission" date="2018-09" db="EMBL/GenBank/DDBJ databases">
        <title>YIM PH 21725 draft genome.</title>
        <authorList>
            <person name="Miao C."/>
        </authorList>
    </citation>
    <scope>NUCLEOTIDE SEQUENCE [LARGE SCALE GENOMIC DNA]</scope>
    <source>
        <strain evidence="2">YIM PH21725</strain>
    </source>
</reference>
<dbReference type="AlphaFoldDB" id="A0A419HZS8"/>
<name>A0A419HZS8_9PSEU</name>
<gene>
    <name evidence="1" type="ORF">D5S19_21495</name>
</gene>
<evidence type="ECO:0000313" key="1">
    <source>
        <dbReference type="EMBL" id="RJQ82680.1"/>
    </source>
</evidence>
<evidence type="ECO:0000313" key="2">
    <source>
        <dbReference type="Proteomes" id="UP000285112"/>
    </source>
</evidence>
<comment type="caution">
    <text evidence="1">The sequence shown here is derived from an EMBL/GenBank/DDBJ whole genome shotgun (WGS) entry which is preliminary data.</text>
</comment>
<organism evidence="1 2">
    <name type="scientific">Amycolatopsis panacis</name>
    <dbReference type="NCBI Taxonomy" id="2340917"/>
    <lineage>
        <taxon>Bacteria</taxon>
        <taxon>Bacillati</taxon>
        <taxon>Actinomycetota</taxon>
        <taxon>Actinomycetes</taxon>
        <taxon>Pseudonocardiales</taxon>
        <taxon>Pseudonocardiaceae</taxon>
        <taxon>Amycolatopsis</taxon>
    </lineage>
</organism>
<accession>A0A419HZS8</accession>
<dbReference type="EMBL" id="QZFV01000100">
    <property type="protein sequence ID" value="RJQ82680.1"/>
    <property type="molecule type" value="Genomic_DNA"/>
</dbReference>
<proteinExistence type="predicted"/>